<dbReference type="AlphaFoldDB" id="A0A0C9YUT1"/>
<dbReference type="Proteomes" id="UP000054018">
    <property type="component" value="Unassembled WGS sequence"/>
</dbReference>
<keyword evidence="2" id="KW-1185">Reference proteome</keyword>
<dbReference type="EMBL" id="KN833691">
    <property type="protein sequence ID" value="KIK28805.1"/>
    <property type="molecule type" value="Genomic_DNA"/>
</dbReference>
<dbReference type="HOGENOM" id="CLU_2723175_0_0_1"/>
<evidence type="ECO:0000313" key="2">
    <source>
        <dbReference type="Proteomes" id="UP000054018"/>
    </source>
</evidence>
<reference evidence="2" key="2">
    <citation type="submission" date="2015-01" db="EMBL/GenBank/DDBJ databases">
        <title>Evolutionary Origins and Diversification of the Mycorrhizal Mutualists.</title>
        <authorList>
            <consortium name="DOE Joint Genome Institute"/>
            <consortium name="Mycorrhizal Genomics Consortium"/>
            <person name="Kohler A."/>
            <person name="Kuo A."/>
            <person name="Nagy L.G."/>
            <person name="Floudas D."/>
            <person name="Copeland A."/>
            <person name="Barry K.W."/>
            <person name="Cichocki N."/>
            <person name="Veneault-Fourrey C."/>
            <person name="LaButti K."/>
            <person name="Lindquist E.A."/>
            <person name="Lipzen A."/>
            <person name="Lundell T."/>
            <person name="Morin E."/>
            <person name="Murat C."/>
            <person name="Riley R."/>
            <person name="Ohm R."/>
            <person name="Sun H."/>
            <person name="Tunlid A."/>
            <person name="Henrissat B."/>
            <person name="Grigoriev I.V."/>
            <person name="Hibbett D.S."/>
            <person name="Martin F."/>
        </authorList>
    </citation>
    <scope>NUCLEOTIDE SEQUENCE [LARGE SCALE GENOMIC DNA]</scope>
    <source>
        <strain evidence="2">441</strain>
    </source>
</reference>
<gene>
    <name evidence="1" type="ORF">PISMIDRAFT_553463</name>
</gene>
<reference evidence="1 2" key="1">
    <citation type="submission" date="2014-04" db="EMBL/GenBank/DDBJ databases">
        <authorList>
            <consortium name="DOE Joint Genome Institute"/>
            <person name="Kuo A."/>
            <person name="Kohler A."/>
            <person name="Costa M.D."/>
            <person name="Nagy L.G."/>
            <person name="Floudas D."/>
            <person name="Copeland A."/>
            <person name="Barry K.W."/>
            <person name="Cichocki N."/>
            <person name="Veneault-Fourrey C."/>
            <person name="LaButti K."/>
            <person name="Lindquist E.A."/>
            <person name="Lipzen A."/>
            <person name="Lundell T."/>
            <person name="Morin E."/>
            <person name="Murat C."/>
            <person name="Sun H."/>
            <person name="Tunlid A."/>
            <person name="Henrissat B."/>
            <person name="Grigoriev I.V."/>
            <person name="Hibbett D.S."/>
            <person name="Martin F."/>
            <person name="Nordberg H.P."/>
            <person name="Cantor M.N."/>
            <person name="Hua S.X."/>
        </authorList>
    </citation>
    <scope>NUCLEOTIDE SEQUENCE [LARGE SCALE GENOMIC DNA]</scope>
    <source>
        <strain evidence="1 2">441</strain>
    </source>
</reference>
<accession>A0A0C9YUT1</accession>
<name>A0A0C9YUT1_9AGAM</name>
<sequence length="72" mass="7959">MKTSSHLSEPLSIFKLHPKGNQFSSVSPLKSEGCSTLYNQLINCICCEPVEVELTYGVIISQRVAQVVIESF</sequence>
<organism evidence="1 2">
    <name type="scientific">Pisolithus microcarpus 441</name>
    <dbReference type="NCBI Taxonomy" id="765257"/>
    <lineage>
        <taxon>Eukaryota</taxon>
        <taxon>Fungi</taxon>
        <taxon>Dikarya</taxon>
        <taxon>Basidiomycota</taxon>
        <taxon>Agaricomycotina</taxon>
        <taxon>Agaricomycetes</taxon>
        <taxon>Agaricomycetidae</taxon>
        <taxon>Boletales</taxon>
        <taxon>Sclerodermatineae</taxon>
        <taxon>Pisolithaceae</taxon>
        <taxon>Pisolithus</taxon>
    </lineage>
</organism>
<protein>
    <submittedName>
        <fullName evidence="1">Uncharacterized protein</fullName>
    </submittedName>
</protein>
<evidence type="ECO:0000313" key="1">
    <source>
        <dbReference type="EMBL" id="KIK28805.1"/>
    </source>
</evidence>
<proteinExistence type="predicted"/>